<dbReference type="STRING" id="589385.SAMN05421504_10853"/>
<evidence type="ECO:0000259" key="3">
    <source>
        <dbReference type="SMART" id="SM01007"/>
    </source>
</evidence>
<keyword evidence="5" id="KW-1185">Reference proteome</keyword>
<keyword evidence="1" id="KW-0479">Metal-binding</keyword>
<dbReference type="Pfam" id="PF00596">
    <property type="entry name" value="Aldolase_II"/>
    <property type="match status" value="1"/>
</dbReference>
<reference evidence="4 5" key="1">
    <citation type="submission" date="2016-10" db="EMBL/GenBank/DDBJ databases">
        <authorList>
            <person name="de Groot N.N."/>
        </authorList>
    </citation>
    <scope>NUCLEOTIDE SEQUENCE [LARGE SCALE GENOMIC DNA]</scope>
    <source>
        <strain evidence="4 5">CPCC 202699</strain>
    </source>
</reference>
<evidence type="ECO:0000256" key="1">
    <source>
        <dbReference type="ARBA" id="ARBA00022723"/>
    </source>
</evidence>
<dbReference type="Proteomes" id="UP000199515">
    <property type="component" value="Unassembled WGS sequence"/>
</dbReference>
<dbReference type="PANTHER" id="PTHR22789:SF0">
    <property type="entry name" value="3-OXO-TETRONATE 4-PHOSPHATE DECARBOXYLASE-RELATED"/>
    <property type="match status" value="1"/>
</dbReference>
<keyword evidence="2" id="KW-0456">Lyase</keyword>
<proteinExistence type="predicted"/>
<organism evidence="4 5">
    <name type="scientific">Amycolatopsis xylanica</name>
    <dbReference type="NCBI Taxonomy" id="589385"/>
    <lineage>
        <taxon>Bacteria</taxon>
        <taxon>Bacillati</taxon>
        <taxon>Actinomycetota</taxon>
        <taxon>Actinomycetes</taxon>
        <taxon>Pseudonocardiales</taxon>
        <taxon>Pseudonocardiaceae</taxon>
        <taxon>Amycolatopsis</taxon>
    </lineage>
</organism>
<sequence>MGQLRAEISDYARRMAADGLVVGTSGNVSARRGDLVAVTPTGVDYAALGAADIPVVSLDGTVVHGALKPTSELPMHLALYRTAADPDGAPITAVVHTHALHATAVSTLVDEVPAVHYAGALIGPSVRVAPYATYGTEELAESMLGALAGRRGCLLANHGTITFGSSLADAYGRTRQLEWLCQVWLTARAAGTPRLLPPEEIERVVAKLRGYGQKG</sequence>
<dbReference type="InterPro" id="IPR036409">
    <property type="entry name" value="Aldolase_II/adducin_N_sf"/>
</dbReference>
<dbReference type="GO" id="GO:0046872">
    <property type="term" value="F:metal ion binding"/>
    <property type="evidence" value="ECO:0007669"/>
    <property type="project" value="UniProtKB-KW"/>
</dbReference>
<evidence type="ECO:0000256" key="2">
    <source>
        <dbReference type="ARBA" id="ARBA00023239"/>
    </source>
</evidence>
<dbReference type="SMART" id="SM01007">
    <property type="entry name" value="Aldolase_II"/>
    <property type="match status" value="1"/>
</dbReference>
<dbReference type="GO" id="GO:0019323">
    <property type="term" value="P:pentose catabolic process"/>
    <property type="evidence" value="ECO:0007669"/>
    <property type="project" value="TreeGrafter"/>
</dbReference>
<name>A0A1H3P731_9PSEU</name>
<dbReference type="PANTHER" id="PTHR22789">
    <property type="entry name" value="FUCULOSE PHOSPHATE ALDOLASE"/>
    <property type="match status" value="1"/>
</dbReference>
<dbReference type="AlphaFoldDB" id="A0A1H3P731"/>
<dbReference type="Gene3D" id="3.40.225.10">
    <property type="entry name" value="Class II aldolase/adducin N-terminal domain"/>
    <property type="match status" value="1"/>
</dbReference>
<gene>
    <name evidence="4" type="ORF">SAMN05421504_10853</name>
</gene>
<protein>
    <submittedName>
        <fullName evidence="4">L-fuculose-phosphate aldolase</fullName>
    </submittedName>
</protein>
<evidence type="ECO:0000313" key="4">
    <source>
        <dbReference type="EMBL" id="SDY96912.1"/>
    </source>
</evidence>
<dbReference type="GO" id="GO:0016832">
    <property type="term" value="F:aldehyde-lyase activity"/>
    <property type="evidence" value="ECO:0007669"/>
    <property type="project" value="TreeGrafter"/>
</dbReference>
<feature type="domain" description="Class II aldolase/adducin N-terminal" evidence="3">
    <location>
        <begin position="6"/>
        <end position="185"/>
    </location>
</feature>
<dbReference type="RefSeq" id="WP_425426058.1">
    <property type="nucleotide sequence ID" value="NZ_FNON01000008.1"/>
</dbReference>
<dbReference type="InterPro" id="IPR050197">
    <property type="entry name" value="Aldolase_class_II_sugar_metab"/>
</dbReference>
<dbReference type="EMBL" id="FNON01000008">
    <property type="protein sequence ID" value="SDY96912.1"/>
    <property type="molecule type" value="Genomic_DNA"/>
</dbReference>
<dbReference type="SUPFAM" id="SSF53639">
    <property type="entry name" value="AraD/HMP-PK domain-like"/>
    <property type="match status" value="1"/>
</dbReference>
<accession>A0A1H3P731</accession>
<evidence type="ECO:0000313" key="5">
    <source>
        <dbReference type="Proteomes" id="UP000199515"/>
    </source>
</evidence>
<dbReference type="InterPro" id="IPR001303">
    <property type="entry name" value="Aldolase_II/adducin_N"/>
</dbReference>
<dbReference type="GO" id="GO:0005829">
    <property type="term" value="C:cytosol"/>
    <property type="evidence" value="ECO:0007669"/>
    <property type="project" value="TreeGrafter"/>
</dbReference>